<dbReference type="PANTHER" id="PTHR46667">
    <property type="entry name" value="OS05G0182700 PROTEIN"/>
    <property type="match status" value="1"/>
</dbReference>
<gene>
    <name evidence="4" type="ORF">CB5_LOCUS26321</name>
</gene>
<dbReference type="AlphaFoldDB" id="A0A6V7QJ05"/>
<keyword evidence="2" id="KW-0732">Signal</keyword>
<dbReference type="InterPro" id="IPR036053">
    <property type="entry name" value="PABP-dom"/>
</dbReference>
<evidence type="ECO:0000313" key="4">
    <source>
        <dbReference type="EMBL" id="CAD1843110.1"/>
    </source>
</evidence>
<sequence length="307" mass="33472">MAMRVAIGLSRASLLAGAGLAGSTLVRDGRWHDILAELQDTLKGVGNSGEKVTDAVVKLFEIIEIGTDAVDEWFESFGPQVHKLLLEVWKRLPTYSTTVHNGNSGGNSGLTGLTTLILPAAATLGGLGCGYMWWKGISLSNFMYVTKRNMANDVSSMTKKLEQVSASLSGAMRHLTQQINRLDDKLDEQKHIAEKIEQEVTDARMSTGSDIKAITQLVQNLGDKISVMEEKRILGEQLYPLVERIEREQAGKVTGMLLEMDRTEVLHLIESPDDLQSKVAEAMEVLQQAHVAGSDAVNQLGSLSLND</sequence>
<dbReference type="PANTHER" id="PTHR46667:SF6">
    <property type="entry name" value="OS01G0185100 PROTEIN"/>
    <property type="match status" value="1"/>
</dbReference>
<feature type="signal peptide" evidence="2">
    <location>
        <begin position="1"/>
        <end position="21"/>
    </location>
</feature>
<proteinExistence type="predicted"/>
<feature type="chain" id="PRO_5028361597" description="PABC domain-containing protein" evidence="2">
    <location>
        <begin position="22"/>
        <end position="307"/>
    </location>
</feature>
<organism evidence="4">
    <name type="scientific">Ananas comosus var. bracteatus</name>
    <name type="common">red pineapple</name>
    <dbReference type="NCBI Taxonomy" id="296719"/>
    <lineage>
        <taxon>Eukaryota</taxon>
        <taxon>Viridiplantae</taxon>
        <taxon>Streptophyta</taxon>
        <taxon>Embryophyta</taxon>
        <taxon>Tracheophyta</taxon>
        <taxon>Spermatophyta</taxon>
        <taxon>Magnoliopsida</taxon>
        <taxon>Liliopsida</taxon>
        <taxon>Poales</taxon>
        <taxon>Bromeliaceae</taxon>
        <taxon>Bromelioideae</taxon>
        <taxon>Ananas</taxon>
    </lineage>
</organism>
<evidence type="ECO:0000259" key="3">
    <source>
        <dbReference type="PROSITE" id="PS51309"/>
    </source>
</evidence>
<dbReference type="GO" id="GO:0003723">
    <property type="term" value="F:RNA binding"/>
    <property type="evidence" value="ECO:0007669"/>
    <property type="project" value="InterPro"/>
</dbReference>
<dbReference type="SMART" id="SM00517">
    <property type="entry name" value="PolyA"/>
    <property type="match status" value="1"/>
</dbReference>
<evidence type="ECO:0000256" key="1">
    <source>
        <dbReference type="SAM" id="Coils"/>
    </source>
</evidence>
<dbReference type="InterPro" id="IPR012458">
    <property type="entry name" value="DUF1664"/>
</dbReference>
<dbReference type="PROSITE" id="PS51309">
    <property type="entry name" value="PABC"/>
    <property type="match status" value="1"/>
</dbReference>
<feature type="domain" description="PABC" evidence="3">
    <location>
        <begin position="214"/>
        <end position="291"/>
    </location>
</feature>
<name>A0A6V7QJ05_ANACO</name>
<reference evidence="4" key="1">
    <citation type="submission" date="2020-07" db="EMBL/GenBank/DDBJ databases">
        <authorList>
            <person name="Lin J."/>
        </authorList>
    </citation>
    <scope>NUCLEOTIDE SEQUENCE</scope>
</reference>
<dbReference type="InterPro" id="IPR002004">
    <property type="entry name" value="PABP_HYD_C"/>
</dbReference>
<dbReference type="SUPFAM" id="SSF63570">
    <property type="entry name" value="PABC (PABP) domain"/>
    <property type="match status" value="1"/>
</dbReference>
<feature type="coiled-coil region" evidence="1">
    <location>
        <begin position="172"/>
        <end position="199"/>
    </location>
</feature>
<dbReference type="EMBL" id="LR862136">
    <property type="protein sequence ID" value="CAD1843110.1"/>
    <property type="molecule type" value="Genomic_DNA"/>
</dbReference>
<evidence type="ECO:0000256" key="2">
    <source>
        <dbReference type="SAM" id="SignalP"/>
    </source>
</evidence>
<keyword evidence="1" id="KW-0175">Coiled coil</keyword>
<protein>
    <recommendedName>
        <fullName evidence="3">PABC domain-containing protein</fullName>
    </recommendedName>
</protein>
<dbReference type="Gene3D" id="1.10.1900.10">
    <property type="entry name" value="c-terminal domain of poly(a) binding protein"/>
    <property type="match status" value="1"/>
</dbReference>
<accession>A0A6V7QJ05</accession>
<dbReference type="Pfam" id="PF07889">
    <property type="entry name" value="DUF1664"/>
    <property type="match status" value="1"/>
</dbReference>